<keyword evidence="2" id="KW-0812">Transmembrane</keyword>
<proteinExistence type="predicted"/>
<keyword evidence="2" id="KW-0472">Membrane</keyword>
<name>A0A5A7PTE6_STRAF</name>
<gene>
    <name evidence="3" type="ORF">STAS_12416</name>
</gene>
<evidence type="ECO:0000313" key="4">
    <source>
        <dbReference type="Proteomes" id="UP000325081"/>
    </source>
</evidence>
<feature type="transmembrane region" description="Helical" evidence="2">
    <location>
        <begin position="236"/>
        <end position="264"/>
    </location>
</feature>
<feature type="compositionally biased region" description="Low complexity" evidence="1">
    <location>
        <begin position="26"/>
        <end position="37"/>
    </location>
</feature>
<feature type="transmembrane region" description="Helical" evidence="2">
    <location>
        <begin position="179"/>
        <end position="199"/>
    </location>
</feature>
<protein>
    <submittedName>
        <fullName evidence="3">Uncharacterized protein</fullName>
    </submittedName>
</protein>
<comment type="caution">
    <text evidence="3">The sequence shown here is derived from an EMBL/GenBank/DDBJ whole genome shotgun (WGS) entry which is preliminary data.</text>
</comment>
<feature type="transmembrane region" description="Helical" evidence="2">
    <location>
        <begin position="118"/>
        <end position="136"/>
    </location>
</feature>
<dbReference type="AlphaFoldDB" id="A0A5A7PTE6"/>
<dbReference type="EMBL" id="BKCP01005072">
    <property type="protein sequence ID" value="GER36099.1"/>
    <property type="molecule type" value="Genomic_DNA"/>
</dbReference>
<dbReference type="Proteomes" id="UP000325081">
    <property type="component" value="Unassembled WGS sequence"/>
</dbReference>
<dbReference type="OrthoDB" id="922537at2759"/>
<evidence type="ECO:0000313" key="3">
    <source>
        <dbReference type="EMBL" id="GER36099.1"/>
    </source>
</evidence>
<evidence type="ECO:0000256" key="1">
    <source>
        <dbReference type="SAM" id="MobiDB-lite"/>
    </source>
</evidence>
<evidence type="ECO:0000256" key="2">
    <source>
        <dbReference type="SAM" id="Phobius"/>
    </source>
</evidence>
<sequence>MESIATHRQTDFLALNPFPTPTMLRSPSPTDAPPTASGDPELAPNESKLSALENPNSSLPAAEGPLPSPEQTPAESDVLRVSPPLLNPSSKQIPPPPPLAAGTLAAAERSEISRRLRWSITASLSFLALVGVQLAWDAPHGEINPLKLLKVVTSTSAYIFILLLLPFTHHIRKIEVGEIVGIVLDGLFFSVPLGLALYSEDGWELVMSILIFVHLMGIVNSGVVSIKHFDMANTCLVVVVSPLLFLVNKSQVPFGLVMAFYFFYSSPSIESVRDFEAKMKVPEFPEVVWRVKDAIADVWGRVLNFFLSGLHKGKSCVYEQQEKGSGGQAPSKQLGGQTFVGPICDAV</sequence>
<keyword evidence="2" id="KW-1133">Transmembrane helix</keyword>
<feature type="transmembrane region" description="Helical" evidence="2">
    <location>
        <begin position="205"/>
        <end position="224"/>
    </location>
</feature>
<reference evidence="4" key="1">
    <citation type="journal article" date="2019" name="Curr. Biol.">
        <title>Genome Sequence of Striga asiatica Provides Insight into the Evolution of Plant Parasitism.</title>
        <authorList>
            <person name="Yoshida S."/>
            <person name="Kim S."/>
            <person name="Wafula E.K."/>
            <person name="Tanskanen J."/>
            <person name="Kim Y.M."/>
            <person name="Honaas L."/>
            <person name="Yang Z."/>
            <person name="Spallek T."/>
            <person name="Conn C.E."/>
            <person name="Ichihashi Y."/>
            <person name="Cheong K."/>
            <person name="Cui S."/>
            <person name="Der J.P."/>
            <person name="Gundlach H."/>
            <person name="Jiao Y."/>
            <person name="Hori C."/>
            <person name="Ishida J.K."/>
            <person name="Kasahara H."/>
            <person name="Kiba T."/>
            <person name="Kim M.S."/>
            <person name="Koo N."/>
            <person name="Laohavisit A."/>
            <person name="Lee Y.H."/>
            <person name="Lumba S."/>
            <person name="McCourt P."/>
            <person name="Mortimer J.C."/>
            <person name="Mutuku J.M."/>
            <person name="Nomura T."/>
            <person name="Sasaki-Sekimoto Y."/>
            <person name="Seto Y."/>
            <person name="Wang Y."/>
            <person name="Wakatake T."/>
            <person name="Sakakibara H."/>
            <person name="Demura T."/>
            <person name="Yamaguchi S."/>
            <person name="Yoneyama K."/>
            <person name="Manabe R.I."/>
            <person name="Nelson D.C."/>
            <person name="Schulman A.H."/>
            <person name="Timko M.P."/>
            <person name="dePamphilis C.W."/>
            <person name="Choi D."/>
            <person name="Shirasu K."/>
        </authorList>
    </citation>
    <scope>NUCLEOTIDE SEQUENCE [LARGE SCALE GENOMIC DNA]</scope>
    <source>
        <strain evidence="4">cv. UVA1</strain>
    </source>
</reference>
<feature type="transmembrane region" description="Helical" evidence="2">
    <location>
        <begin position="148"/>
        <end position="167"/>
    </location>
</feature>
<keyword evidence="4" id="KW-1185">Reference proteome</keyword>
<feature type="region of interest" description="Disordered" evidence="1">
    <location>
        <begin position="1"/>
        <end position="104"/>
    </location>
</feature>
<accession>A0A5A7PTE6</accession>
<organism evidence="3 4">
    <name type="scientific">Striga asiatica</name>
    <name type="common">Asiatic witchweed</name>
    <name type="synonym">Buchnera asiatica</name>
    <dbReference type="NCBI Taxonomy" id="4170"/>
    <lineage>
        <taxon>Eukaryota</taxon>
        <taxon>Viridiplantae</taxon>
        <taxon>Streptophyta</taxon>
        <taxon>Embryophyta</taxon>
        <taxon>Tracheophyta</taxon>
        <taxon>Spermatophyta</taxon>
        <taxon>Magnoliopsida</taxon>
        <taxon>eudicotyledons</taxon>
        <taxon>Gunneridae</taxon>
        <taxon>Pentapetalae</taxon>
        <taxon>asterids</taxon>
        <taxon>lamiids</taxon>
        <taxon>Lamiales</taxon>
        <taxon>Orobanchaceae</taxon>
        <taxon>Buchnereae</taxon>
        <taxon>Striga</taxon>
    </lineage>
</organism>